<dbReference type="AlphaFoldDB" id="A0A0G1D6E3"/>
<sequence length="148" mass="16596">MRVYEKLSNEEIEREFTFVLQEGYAAGLLSHSQAIYMTPAFRNRYGEVIEKIGNDEVVKRLKKSILDDLGKPNAVGQDFAHMELFIAEFCLALTNDEDLLDKGDEVLGELEAAAGFRTLSLNALLGFCAMYLYQKDFPPPPKQVQAAA</sequence>
<protein>
    <submittedName>
        <fullName evidence="1">Uncharacterized protein</fullName>
    </submittedName>
</protein>
<comment type="caution">
    <text evidence="1">The sequence shown here is derived from an EMBL/GenBank/DDBJ whole genome shotgun (WGS) entry which is preliminary data.</text>
</comment>
<evidence type="ECO:0000313" key="2">
    <source>
        <dbReference type="Proteomes" id="UP000034837"/>
    </source>
</evidence>
<accession>A0A0G1D6E3</accession>
<organism evidence="1 2">
    <name type="scientific">Candidatus Magasanikbacteria bacterium GW2011_GWA2_42_32</name>
    <dbReference type="NCBI Taxonomy" id="1619039"/>
    <lineage>
        <taxon>Bacteria</taxon>
        <taxon>Candidatus Magasanikiibacteriota</taxon>
    </lineage>
</organism>
<gene>
    <name evidence="1" type="ORF">UV20_C0001G0238</name>
</gene>
<reference evidence="1 2" key="1">
    <citation type="journal article" date="2015" name="Nature">
        <title>rRNA introns, odd ribosomes, and small enigmatic genomes across a large radiation of phyla.</title>
        <authorList>
            <person name="Brown C.T."/>
            <person name="Hug L.A."/>
            <person name="Thomas B.C."/>
            <person name="Sharon I."/>
            <person name="Castelle C.J."/>
            <person name="Singh A."/>
            <person name="Wilkins M.J."/>
            <person name="Williams K.H."/>
            <person name="Banfield J.F."/>
        </authorList>
    </citation>
    <scope>NUCLEOTIDE SEQUENCE [LARGE SCALE GENOMIC DNA]</scope>
</reference>
<proteinExistence type="predicted"/>
<name>A0A0G1D6E3_9BACT</name>
<evidence type="ECO:0000313" key="1">
    <source>
        <dbReference type="EMBL" id="KKS57598.1"/>
    </source>
</evidence>
<dbReference type="Proteomes" id="UP000034837">
    <property type="component" value="Unassembled WGS sequence"/>
</dbReference>
<dbReference type="EMBL" id="LCDO01000001">
    <property type="protein sequence ID" value="KKS57598.1"/>
    <property type="molecule type" value="Genomic_DNA"/>
</dbReference>